<dbReference type="RefSeq" id="WP_041457400.1">
    <property type="nucleotide sequence ID" value="NZ_MRCB01000001.1"/>
</dbReference>
<accession>A0A1U7HSG9</accession>
<dbReference type="AlphaFoldDB" id="A0A1U7HSG9"/>
<dbReference type="GeneID" id="57098492"/>
<organism evidence="1 2">
    <name type="scientific">Hydrococcus rivularis NIES-593</name>
    <dbReference type="NCBI Taxonomy" id="1921803"/>
    <lineage>
        <taxon>Bacteria</taxon>
        <taxon>Bacillati</taxon>
        <taxon>Cyanobacteriota</taxon>
        <taxon>Cyanophyceae</taxon>
        <taxon>Pleurocapsales</taxon>
        <taxon>Hydrococcaceae</taxon>
        <taxon>Hydrococcus</taxon>
    </lineage>
</organism>
<name>A0A1U7HSG9_9CYAN</name>
<dbReference type="EMBL" id="MRCB01000001">
    <property type="protein sequence ID" value="OKH26550.1"/>
    <property type="molecule type" value="Genomic_DNA"/>
</dbReference>
<evidence type="ECO:0000313" key="1">
    <source>
        <dbReference type="EMBL" id="OKH26550.1"/>
    </source>
</evidence>
<protein>
    <submittedName>
        <fullName evidence="1">Uncharacterized protein</fullName>
    </submittedName>
</protein>
<proteinExistence type="predicted"/>
<dbReference type="OrthoDB" id="489218at2"/>
<reference evidence="1 2" key="1">
    <citation type="submission" date="2016-11" db="EMBL/GenBank/DDBJ databases">
        <title>Draft Genome Sequences of Nine Cyanobacterial Strains from Diverse Habitats.</title>
        <authorList>
            <person name="Zhu T."/>
            <person name="Hou S."/>
            <person name="Lu X."/>
            <person name="Hess W.R."/>
        </authorList>
    </citation>
    <scope>NUCLEOTIDE SEQUENCE [LARGE SCALE GENOMIC DNA]</scope>
    <source>
        <strain evidence="1 2">NIES-593</strain>
    </source>
</reference>
<keyword evidence="2" id="KW-1185">Reference proteome</keyword>
<dbReference type="Proteomes" id="UP000186868">
    <property type="component" value="Unassembled WGS sequence"/>
</dbReference>
<sequence>MGEINDVRIFAPEQDIASWQSLFEKMEAQGLVEIVQKPDKFYEVRGSEKLKRGYFKIKLLRCDL</sequence>
<evidence type="ECO:0000313" key="2">
    <source>
        <dbReference type="Proteomes" id="UP000186868"/>
    </source>
</evidence>
<comment type="caution">
    <text evidence="1">The sequence shown here is derived from an EMBL/GenBank/DDBJ whole genome shotgun (WGS) entry which is preliminary data.</text>
</comment>
<gene>
    <name evidence="1" type="ORF">NIES593_00325</name>
</gene>